<accession>A0AAX4JFS9</accession>
<dbReference type="AlphaFoldDB" id="A0AAX4JFS9"/>
<dbReference type="EMBL" id="CP142736">
    <property type="protein sequence ID" value="WUR04900.1"/>
    <property type="molecule type" value="Genomic_DNA"/>
</dbReference>
<gene>
    <name evidence="3" type="ORF">VNE69_11069</name>
</gene>
<proteinExistence type="predicted"/>
<evidence type="ECO:0000313" key="4">
    <source>
        <dbReference type="Proteomes" id="UP001334084"/>
    </source>
</evidence>
<evidence type="ECO:0000313" key="3">
    <source>
        <dbReference type="EMBL" id="WUR04900.1"/>
    </source>
</evidence>
<keyword evidence="4" id="KW-1185">Reference proteome</keyword>
<organism evidence="3 4">
    <name type="scientific">Vairimorpha necatrix</name>
    <dbReference type="NCBI Taxonomy" id="6039"/>
    <lineage>
        <taxon>Eukaryota</taxon>
        <taxon>Fungi</taxon>
        <taxon>Fungi incertae sedis</taxon>
        <taxon>Microsporidia</taxon>
        <taxon>Nosematidae</taxon>
        <taxon>Vairimorpha</taxon>
    </lineage>
</organism>
<dbReference type="GeneID" id="90542743"/>
<feature type="coiled-coil region" evidence="1">
    <location>
        <begin position="584"/>
        <end position="656"/>
    </location>
</feature>
<evidence type="ECO:0000256" key="1">
    <source>
        <dbReference type="SAM" id="Coils"/>
    </source>
</evidence>
<keyword evidence="1" id="KW-0175">Coiled coil</keyword>
<sequence>MNDKNPKFRYSTPMKPKPIILFKNRNLKEINTKDDISRQISQALHEDSFEKLSEIDECLESINDEKNYLDEEQEIKCLNETQYVSESKKSYSEEKSETKNNEKLSRKTKENCKDGINKINKYSTDENNNTYLNCKDENKKANKYSTDQIPGTSFYCKDENKKANKYCTKKIKSNLNCKDENYNTNKNCKEGNNDTNKYSTDQINETNGNFEKQFKDLSKEADLKTQTIFSHEKKKLNFSPQDIPVGYNLILKNDNDEIDTSVQRNIKNKSNIKNEEYEIDKSIRRKYKNNNHEIDTSMQNNPVQYNLNHKKMKHAEDTPELVNNNYNNINYKIDTATPVNNNSNNIKYEIHTSGPTNYNLSNDKYKTNISAPTNNVKYEIHKSGLANNNLNNVMYETNTPIQNQDPKKINNTKINSYKEDISQIKLFILSKIDKLHQDKQNIKLRYKYLKEDNTRLKSEISLLQKLNTDLSNQKFALEVMHNTLSINHETITKSYEVYKSSTDKNLLNFKNEIDTLKNMNINIKNENMKYKTNLQQIVNKVRDFITSNESNIEIMNIPGLFHACKVFYVSKFTELIDTINLRDLENIKEEYDRIRIKNAEIKRILILKVAELNEKLEDLRLAEEICNKYKIKDLKIRNLKRQVKKYKRRYLKTKEDNPSRSAKYEPELINIKSRSFNYDKSNSKKIRSRSSYDDDITQKRPFAYNQEDIKQNTNIDDNDKEETKQNNNKEDINKEDTKKSKSSPSESDMWECFK</sequence>
<feature type="region of interest" description="Disordered" evidence="2">
    <location>
        <begin position="88"/>
        <end position="109"/>
    </location>
</feature>
<feature type="compositionally biased region" description="Basic and acidic residues" evidence="2">
    <location>
        <begin position="721"/>
        <end position="739"/>
    </location>
</feature>
<feature type="region of interest" description="Disordered" evidence="2">
    <location>
        <begin position="680"/>
        <end position="754"/>
    </location>
</feature>
<protein>
    <submittedName>
        <fullName evidence="3">Uncharacterized protein</fullName>
    </submittedName>
</protein>
<name>A0AAX4JFS9_9MICR</name>
<reference evidence="3" key="1">
    <citation type="journal article" date="2024" name="BMC Genomics">
        <title>Functional annotation of a divergent genome using sequence and structure-based similarity.</title>
        <authorList>
            <person name="Svedberg D."/>
            <person name="Winiger R.R."/>
            <person name="Berg A."/>
            <person name="Sharma H."/>
            <person name="Tellgren-Roth C."/>
            <person name="Debrunner-Vossbrinck B.A."/>
            <person name="Vossbrinck C.R."/>
            <person name="Barandun J."/>
        </authorList>
    </citation>
    <scope>NUCLEOTIDE SEQUENCE</scope>
    <source>
        <strain evidence="3">Illinois isolate</strain>
    </source>
</reference>
<dbReference type="Proteomes" id="UP001334084">
    <property type="component" value="Chromosome 11"/>
</dbReference>
<dbReference type="RefSeq" id="XP_065331045.1">
    <property type="nucleotide sequence ID" value="XM_065474974.1"/>
</dbReference>
<evidence type="ECO:0000256" key="2">
    <source>
        <dbReference type="SAM" id="MobiDB-lite"/>
    </source>
</evidence>
<dbReference type="KEGG" id="vnx:VNE69_11069"/>